<proteinExistence type="predicted"/>
<dbReference type="GO" id="GO:0016740">
    <property type="term" value="F:transferase activity"/>
    <property type="evidence" value="ECO:0007669"/>
    <property type="project" value="UniProtKB-KW"/>
</dbReference>
<keyword evidence="2" id="KW-0808">Transferase</keyword>
<dbReference type="EMBL" id="LNCD01000033">
    <property type="protein sequence ID" value="KWV56858.1"/>
    <property type="molecule type" value="Genomic_DNA"/>
</dbReference>
<reference evidence="2 3" key="1">
    <citation type="submission" date="2015-11" db="EMBL/GenBank/DDBJ databases">
        <title>Draft Genome Sequence of the Strain BR 10423 (Rhizobium sp.) isolated from nodules of Mimosa pudica.</title>
        <authorList>
            <person name="Barauna A.C."/>
            <person name="Zilli J.E."/>
            <person name="Simoes-Araujo J.L."/>
            <person name="Reis V.M."/>
            <person name="James E.K."/>
            <person name="Reis F.B.Jr."/>
            <person name="Rouws L.F."/>
            <person name="Passos S.R."/>
            <person name="Gois S.R."/>
        </authorList>
    </citation>
    <scope>NUCLEOTIDE SEQUENCE [LARGE SCALE GENOMIC DNA]</scope>
    <source>
        <strain evidence="2 3">BR10423</strain>
    </source>
</reference>
<sequence length="259" mass="29137">MLKLNTLTGMGRLQGLTGAYVINLDSSSKRWADVSSQATLAGMEINRVPGIDGRVIPSTQRSGFNEKAFLRRNGRQMLPGEYGCYRAHIRALEAFLSSDYENAIIMEDDVELRNDFTNRAEAILRAVPSAEVVKLLNHRSRWCRTVAVSEYGDAVGRCLHGPQGSAACYLVTREGARKLLKSADNIEFPYDMTLERGWKTGVSIYTVRQNIVELSERSAMSQIADRAQYRAVKLRGARKLATHFLRVIEYARRIRYALS</sequence>
<dbReference type="InterPro" id="IPR002654">
    <property type="entry name" value="Glyco_trans_25"/>
</dbReference>
<feature type="domain" description="Glycosyl transferase family 25" evidence="1">
    <location>
        <begin position="19"/>
        <end position="193"/>
    </location>
</feature>
<dbReference type="Pfam" id="PF01755">
    <property type="entry name" value="Glyco_transf_25"/>
    <property type="match status" value="1"/>
</dbReference>
<evidence type="ECO:0000259" key="1">
    <source>
        <dbReference type="Pfam" id="PF01755"/>
    </source>
</evidence>
<accession>A0A109JXC9</accession>
<comment type="caution">
    <text evidence="2">The sequence shown here is derived from an EMBL/GenBank/DDBJ whole genome shotgun (WGS) entry which is preliminary data.</text>
</comment>
<name>A0A109JXC9_9HYPH</name>
<evidence type="ECO:0000313" key="3">
    <source>
        <dbReference type="Proteomes" id="UP000068164"/>
    </source>
</evidence>
<evidence type="ECO:0000313" key="2">
    <source>
        <dbReference type="EMBL" id="KWV56858.1"/>
    </source>
</evidence>
<keyword evidence="3" id="KW-1185">Reference proteome</keyword>
<dbReference type="Proteomes" id="UP000068164">
    <property type="component" value="Unassembled WGS sequence"/>
</dbReference>
<dbReference type="RefSeq" id="WP_062368961.1">
    <property type="nucleotide sequence ID" value="NZ_LNCD01000033.1"/>
</dbReference>
<dbReference type="CDD" id="cd06532">
    <property type="entry name" value="Glyco_transf_25"/>
    <property type="match status" value="1"/>
</dbReference>
<dbReference type="OrthoDB" id="259382at2"/>
<protein>
    <submittedName>
        <fullName evidence="2">Glycosyl transferase family 25</fullName>
    </submittedName>
</protein>
<organism evidence="2 3">
    <name type="scientific">Rhizobium altiplani</name>
    <dbReference type="NCBI Taxonomy" id="1864509"/>
    <lineage>
        <taxon>Bacteria</taxon>
        <taxon>Pseudomonadati</taxon>
        <taxon>Pseudomonadota</taxon>
        <taxon>Alphaproteobacteria</taxon>
        <taxon>Hyphomicrobiales</taxon>
        <taxon>Rhizobiaceae</taxon>
        <taxon>Rhizobium/Agrobacterium group</taxon>
        <taxon>Rhizobium</taxon>
    </lineage>
</organism>
<gene>
    <name evidence="2" type="ORF">AS026_32090</name>
</gene>
<dbReference type="AlphaFoldDB" id="A0A109JXC9"/>